<keyword evidence="3" id="KW-1185">Reference proteome</keyword>
<accession>A0A392VDM1</accession>
<proteinExistence type="predicted"/>
<feature type="region of interest" description="Disordered" evidence="1">
    <location>
        <begin position="1"/>
        <end position="33"/>
    </location>
</feature>
<reference evidence="2 3" key="1">
    <citation type="journal article" date="2018" name="Front. Plant Sci.">
        <title>Red Clover (Trifolium pratense) and Zigzag Clover (T. medium) - A Picture of Genomic Similarities and Differences.</title>
        <authorList>
            <person name="Dluhosova J."/>
            <person name="Istvanek J."/>
            <person name="Nedelnik J."/>
            <person name="Repkova J."/>
        </authorList>
    </citation>
    <scope>NUCLEOTIDE SEQUENCE [LARGE SCALE GENOMIC DNA]</scope>
    <source>
        <strain evidence="3">cv. 10/8</strain>
        <tissue evidence="2">Leaf</tissue>
    </source>
</reference>
<dbReference type="EMBL" id="LXQA011105964">
    <property type="protein sequence ID" value="MCI85061.1"/>
    <property type="molecule type" value="Genomic_DNA"/>
</dbReference>
<evidence type="ECO:0000256" key="1">
    <source>
        <dbReference type="SAM" id="MobiDB-lite"/>
    </source>
</evidence>
<dbReference type="AlphaFoldDB" id="A0A392VDM1"/>
<dbReference type="Proteomes" id="UP000265520">
    <property type="component" value="Unassembled WGS sequence"/>
</dbReference>
<organism evidence="2 3">
    <name type="scientific">Trifolium medium</name>
    <dbReference type="NCBI Taxonomy" id="97028"/>
    <lineage>
        <taxon>Eukaryota</taxon>
        <taxon>Viridiplantae</taxon>
        <taxon>Streptophyta</taxon>
        <taxon>Embryophyta</taxon>
        <taxon>Tracheophyta</taxon>
        <taxon>Spermatophyta</taxon>
        <taxon>Magnoliopsida</taxon>
        <taxon>eudicotyledons</taxon>
        <taxon>Gunneridae</taxon>
        <taxon>Pentapetalae</taxon>
        <taxon>rosids</taxon>
        <taxon>fabids</taxon>
        <taxon>Fabales</taxon>
        <taxon>Fabaceae</taxon>
        <taxon>Papilionoideae</taxon>
        <taxon>50 kb inversion clade</taxon>
        <taxon>NPAAA clade</taxon>
        <taxon>Hologalegina</taxon>
        <taxon>IRL clade</taxon>
        <taxon>Trifolieae</taxon>
        <taxon>Trifolium</taxon>
    </lineage>
</organism>
<evidence type="ECO:0000313" key="2">
    <source>
        <dbReference type="EMBL" id="MCI85061.1"/>
    </source>
</evidence>
<protein>
    <submittedName>
        <fullName evidence="2">Uncharacterized protein</fullName>
    </submittedName>
</protein>
<comment type="caution">
    <text evidence="2">The sequence shown here is derived from an EMBL/GenBank/DDBJ whole genome shotgun (WGS) entry which is preliminary data.</text>
</comment>
<sequence>MGNAKLVSTPLASHFRLSKDQSPQTEEEKESMAKIPYASTIGSLMYAM</sequence>
<name>A0A392VDM1_9FABA</name>
<feature type="non-terminal residue" evidence="2">
    <location>
        <position position="48"/>
    </location>
</feature>
<evidence type="ECO:0000313" key="3">
    <source>
        <dbReference type="Proteomes" id="UP000265520"/>
    </source>
</evidence>